<evidence type="ECO:0000259" key="1">
    <source>
        <dbReference type="Pfam" id="PF09995"/>
    </source>
</evidence>
<feature type="domain" description="ER-bound oxygenase mpaB/mpaB'/Rubber oxygenase catalytic" evidence="1">
    <location>
        <begin position="113"/>
        <end position="301"/>
    </location>
</feature>
<evidence type="ECO:0000313" key="2">
    <source>
        <dbReference type="EMBL" id="OAQ40441.1"/>
    </source>
</evidence>
<dbReference type="STRING" id="1826909.A5893_05695"/>
<dbReference type="InterPro" id="IPR037473">
    <property type="entry name" value="Lcp-like"/>
</dbReference>
<keyword evidence="3" id="KW-1185">Reference proteome</keyword>
<accession>A0A179DHE0</accession>
<dbReference type="InterPro" id="IPR018713">
    <property type="entry name" value="MPAB/Lcp_cat_dom"/>
</dbReference>
<evidence type="ECO:0000313" key="3">
    <source>
        <dbReference type="Proteomes" id="UP000078459"/>
    </source>
</evidence>
<gene>
    <name evidence="2" type="ORF">A5893_05695</name>
</gene>
<dbReference type="OrthoDB" id="6072815at2"/>
<name>A0A179DHE0_9SPHI</name>
<dbReference type="Pfam" id="PF09995">
    <property type="entry name" value="MPAB_Lcp_cat"/>
    <property type="match status" value="1"/>
</dbReference>
<comment type="caution">
    <text evidence="2">The sequence shown here is derived from an EMBL/GenBank/DDBJ whole genome shotgun (WGS) entry which is preliminary data.</text>
</comment>
<dbReference type="Proteomes" id="UP000078459">
    <property type="component" value="Unassembled WGS sequence"/>
</dbReference>
<organism evidence="2 3">
    <name type="scientific">Pedobacter psychrophilus</name>
    <dbReference type="NCBI Taxonomy" id="1826909"/>
    <lineage>
        <taxon>Bacteria</taxon>
        <taxon>Pseudomonadati</taxon>
        <taxon>Bacteroidota</taxon>
        <taxon>Sphingobacteriia</taxon>
        <taxon>Sphingobacteriales</taxon>
        <taxon>Sphingobacteriaceae</taxon>
        <taxon>Pedobacter</taxon>
    </lineage>
</organism>
<dbReference type="EMBL" id="LWHJ01000022">
    <property type="protein sequence ID" value="OAQ40441.1"/>
    <property type="molecule type" value="Genomic_DNA"/>
</dbReference>
<reference evidence="2 3" key="2">
    <citation type="submission" date="2016-06" db="EMBL/GenBank/DDBJ databases">
        <title>Pedobacter psychrophilus sp. nov., isolated from Antarctic fragmentary rock.</title>
        <authorList>
            <person name="Svec P."/>
        </authorList>
    </citation>
    <scope>NUCLEOTIDE SEQUENCE [LARGE SCALE GENOMIC DNA]</scope>
    <source>
        <strain evidence="2 3">CCM 8644</strain>
    </source>
</reference>
<protein>
    <recommendedName>
        <fullName evidence="1">ER-bound oxygenase mpaB/mpaB'/Rubber oxygenase catalytic domain-containing protein</fullName>
    </recommendedName>
</protein>
<dbReference type="PANTHER" id="PTHR37539:SF1">
    <property type="entry name" value="ER-BOUND OXYGENASE MPAB_MPAB'_RUBBER OXYGENASE CATALYTIC DOMAIN-CONTAINING PROTEIN"/>
    <property type="match status" value="1"/>
</dbReference>
<sequence length="320" mass="36934">MVADKDLEFLRTKGDLPADDFVNLYFSDINKREKLNIELKKLTKNSNWDLFLSQIPEASFFDVEFNKIIPPSKKEIENAKKFFNDKNQYILQLLGLLSLPYCYAAADGAKVLYQTERMYKDVHKRLEETAEFISAMMHKDALEESGSGKVQAFKVRVMHAAARFYLKKQDWDYSLGYPVNQEDMAGTNLSFSLIVIRGLRKMGFSVSYQEQMDYIKYWSYVGAMLGVDTKLLPQNGDEARVIDKKISERQFKSSPEGKHLTQSLLDCFYSLNDQKIMKNDEIAGYMRFLLGDEIANILDLPPSVFSESKRKLLKLKTSFS</sequence>
<reference evidence="2 3" key="1">
    <citation type="submission" date="2016-04" db="EMBL/GenBank/DDBJ databases">
        <authorList>
            <person name="Evans L.H."/>
            <person name="Alamgir A."/>
            <person name="Owens N."/>
            <person name="Weber N.D."/>
            <person name="Virtaneva K."/>
            <person name="Barbian K."/>
            <person name="Babar A."/>
            <person name="Rosenke K."/>
        </authorList>
    </citation>
    <scope>NUCLEOTIDE SEQUENCE [LARGE SCALE GENOMIC DNA]</scope>
    <source>
        <strain evidence="2 3">CCM 8644</strain>
    </source>
</reference>
<dbReference type="RefSeq" id="WP_068821679.1">
    <property type="nucleotide sequence ID" value="NZ_LWHJ01000022.1"/>
</dbReference>
<proteinExistence type="predicted"/>
<dbReference type="AlphaFoldDB" id="A0A179DHE0"/>
<dbReference type="GO" id="GO:0016491">
    <property type="term" value="F:oxidoreductase activity"/>
    <property type="evidence" value="ECO:0007669"/>
    <property type="project" value="InterPro"/>
</dbReference>
<dbReference type="PANTHER" id="PTHR37539">
    <property type="entry name" value="SECRETED PROTEIN-RELATED"/>
    <property type="match status" value="1"/>
</dbReference>